<evidence type="ECO:0000313" key="3">
    <source>
        <dbReference type="Proteomes" id="UP000658127"/>
    </source>
</evidence>
<protein>
    <recommendedName>
        <fullName evidence="1">N-acetyltransferase domain-containing protein</fullName>
    </recommendedName>
</protein>
<dbReference type="InterPro" id="IPR016181">
    <property type="entry name" value="Acyl_CoA_acyltransferase"/>
</dbReference>
<gene>
    <name evidence="2" type="ORF">GCM10011610_25880</name>
</gene>
<reference evidence="3" key="1">
    <citation type="journal article" date="2019" name="Int. J. Syst. Evol. Microbiol.">
        <title>The Global Catalogue of Microorganisms (GCM) 10K type strain sequencing project: providing services to taxonomists for standard genome sequencing and annotation.</title>
        <authorList>
            <consortium name="The Broad Institute Genomics Platform"/>
            <consortium name="The Broad Institute Genome Sequencing Center for Infectious Disease"/>
            <person name="Wu L."/>
            <person name="Ma J."/>
        </authorList>
    </citation>
    <scope>NUCLEOTIDE SEQUENCE [LARGE SCALE GENOMIC DNA]</scope>
    <source>
        <strain evidence="3">CGMCC 4.7329</strain>
    </source>
</reference>
<dbReference type="Proteomes" id="UP000658127">
    <property type="component" value="Unassembled WGS sequence"/>
</dbReference>
<evidence type="ECO:0000313" key="2">
    <source>
        <dbReference type="EMBL" id="GGN78403.1"/>
    </source>
</evidence>
<dbReference type="PROSITE" id="PS51186">
    <property type="entry name" value="GNAT"/>
    <property type="match status" value="1"/>
</dbReference>
<organism evidence="2 3">
    <name type="scientific">Nocardia rhizosphaerihabitans</name>
    <dbReference type="NCBI Taxonomy" id="1691570"/>
    <lineage>
        <taxon>Bacteria</taxon>
        <taxon>Bacillati</taxon>
        <taxon>Actinomycetota</taxon>
        <taxon>Actinomycetes</taxon>
        <taxon>Mycobacteriales</taxon>
        <taxon>Nocardiaceae</taxon>
        <taxon>Nocardia</taxon>
    </lineage>
</organism>
<dbReference type="SUPFAM" id="SSF55729">
    <property type="entry name" value="Acyl-CoA N-acyltransferases (Nat)"/>
    <property type="match status" value="1"/>
</dbReference>
<comment type="caution">
    <text evidence="2">The sequence shown here is derived from an EMBL/GenBank/DDBJ whole genome shotgun (WGS) entry which is preliminary data.</text>
</comment>
<dbReference type="CDD" id="cd04301">
    <property type="entry name" value="NAT_SF"/>
    <property type="match status" value="1"/>
</dbReference>
<evidence type="ECO:0000259" key="1">
    <source>
        <dbReference type="PROSITE" id="PS51186"/>
    </source>
</evidence>
<feature type="domain" description="N-acetyltransferase" evidence="1">
    <location>
        <begin position="39"/>
        <end position="166"/>
    </location>
</feature>
<name>A0ABQ2KBM5_9NOCA</name>
<proteinExistence type="predicted"/>
<accession>A0ABQ2KBM5</accession>
<sequence length="166" mass="18150">MMRVVVDIRLVSIFVRPYRYGSVGDVNRIEVEQIDGEHAVLPQLLASLDEIHQLRDSVFAAPARLTGIGEPDSIRLLARRDGAAEGFLDGNPRIGHLALVGVLQPRCGVGSALVRGFIERAQAAGADEVTVVLDTDPRGRWGRRRFFEALGFTAVSGSALHFHRQV</sequence>
<dbReference type="InterPro" id="IPR000182">
    <property type="entry name" value="GNAT_dom"/>
</dbReference>
<dbReference type="EMBL" id="BMNE01000003">
    <property type="protein sequence ID" value="GGN78403.1"/>
    <property type="molecule type" value="Genomic_DNA"/>
</dbReference>
<dbReference type="Gene3D" id="3.40.630.30">
    <property type="match status" value="1"/>
</dbReference>
<keyword evidence="3" id="KW-1185">Reference proteome</keyword>